<accession>A0ABY8TSV2</accession>
<dbReference type="EMBL" id="CP126210">
    <property type="protein sequence ID" value="WIA11402.1"/>
    <property type="molecule type" value="Genomic_DNA"/>
</dbReference>
<evidence type="ECO:0000256" key="1">
    <source>
        <dbReference type="ARBA" id="ARBA00010797"/>
    </source>
</evidence>
<dbReference type="PROSITE" id="PS51257">
    <property type="entry name" value="PROKAR_LIPOPROTEIN"/>
    <property type="match status" value="1"/>
</dbReference>
<evidence type="ECO:0000313" key="5">
    <source>
        <dbReference type="EMBL" id="WIA11402.1"/>
    </source>
</evidence>
<evidence type="ECO:0008006" key="7">
    <source>
        <dbReference type="Google" id="ProtNLM"/>
    </source>
</evidence>
<sequence length="178" mass="19720">MLRTLSHYMASCSFGVQQQLLAGTACSVLGSTSSLQPEEYTQWQGRRWATKKQGGSTKNKADSQPKYLGAKMSHGQLAFPGQMLVKQRGTKFHPGHNVGMGTDFTLFAKSVGFVSFRHSSVLPPGRKPSAAKQRKYIDVLPLNNDWSEGYQAKVAQMVQRRNEIRRQSLGLAAKFGKK</sequence>
<proteinExistence type="inferred from homology"/>
<name>A0ABY8TSV2_TETOB</name>
<evidence type="ECO:0000256" key="4">
    <source>
        <dbReference type="SAM" id="MobiDB-lite"/>
    </source>
</evidence>
<organism evidence="5 6">
    <name type="scientific">Tetradesmus obliquus</name>
    <name type="common">Green alga</name>
    <name type="synonym">Acutodesmus obliquus</name>
    <dbReference type="NCBI Taxonomy" id="3088"/>
    <lineage>
        <taxon>Eukaryota</taxon>
        <taxon>Viridiplantae</taxon>
        <taxon>Chlorophyta</taxon>
        <taxon>core chlorophytes</taxon>
        <taxon>Chlorophyceae</taxon>
        <taxon>CS clade</taxon>
        <taxon>Sphaeropleales</taxon>
        <taxon>Scenedesmaceae</taxon>
        <taxon>Tetradesmus</taxon>
    </lineage>
</organism>
<dbReference type="SUPFAM" id="SSF110324">
    <property type="entry name" value="Ribosomal L27 protein-like"/>
    <property type="match status" value="1"/>
</dbReference>
<evidence type="ECO:0000256" key="3">
    <source>
        <dbReference type="ARBA" id="ARBA00023274"/>
    </source>
</evidence>
<keyword evidence="3" id="KW-0687">Ribonucleoprotein</keyword>
<dbReference type="PANTHER" id="PTHR15893">
    <property type="entry name" value="RIBOSOMAL PROTEIN L27"/>
    <property type="match status" value="1"/>
</dbReference>
<gene>
    <name evidence="5" type="ORF">OEZ85_011520</name>
</gene>
<reference evidence="5 6" key="1">
    <citation type="submission" date="2023-05" db="EMBL/GenBank/DDBJ databases">
        <title>A 100% complete, gapless, phased diploid assembly of the Scenedesmus obliquus UTEX 3031 genome.</title>
        <authorList>
            <person name="Biondi T.C."/>
            <person name="Hanschen E.R."/>
            <person name="Kwon T."/>
            <person name="Eng W."/>
            <person name="Kruse C.P.S."/>
            <person name="Koehler S.I."/>
            <person name="Kunde Y."/>
            <person name="Gleasner C.D."/>
            <person name="You Mak K.T."/>
            <person name="Polle J."/>
            <person name="Hovde B.T."/>
            <person name="Starkenburg S.R."/>
        </authorList>
    </citation>
    <scope>NUCLEOTIDE SEQUENCE [LARGE SCALE GENOMIC DNA]</scope>
    <source>
        <strain evidence="5 6">DOE0152z</strain>
    </source>
</reference>
<dbReference type="PRINTS" id="PR00063">
    <property type="entry name" value="RIBOSOMALL27"/>
</dbReference>
<protein>
    <recommendedName>
        <fullName evidence="7">Ribosomal protein L27</fullName>
    </recommendedName>
</protein>
<evidence type="ECO:0000313" key="6">
    <source>
        <dbReference type="Proteomes" id="UP001244341"/>
    </source>
</evidence>
<dbReference type="InterPro" id="IPR001684">
    <property type="entry name" value="Ribosomal_bL27"/>
</dbReference>
<keyword evidence="6" id="KW-1185">Reference proteome</keyword>
<evidence type="ECO:0000256" key="2">
    <source>
        <dbReference type="ARBA" id="ARBA00022980"/>
    </source>
</evidence>
<dbReference type="Gene3D" id="2.40.50.100">
    <property type="match status" value="1"/>
</dbReference>
<dbReference type="Pfam" id="PF01016">
    <property type="entry name" value="Ribosomal_L27"/>
    <property type="match status" value="1"/>
</dbReference>
<dbReference type="PANTHER" id="PTHR15893:SF0">
    <property type="entry name" value="LARGE RIBOSOMAL SUBUNIT PROTEIN BL27M"/>
    <property type="match status" value="1"/>
</dbReference>
<comment type="similarity">
    <text evidence="1">Belongs to the bacterial ribosomal protein bL27 family.</text>
</comment>
<feature type="region of interest" description="Disordered" evidence="4">
    <location>
        <begin position="43"/>
        <end position="64"/>
    </location>
</feature>
<keyword evidence="2" id="KW-0689">Ribosomal protein</keyword>
<dbReference type="Proteomes" id="UP001244341">
    <property type="component" value="Chromosome 3b"/>
</dbReference>